<sequence>MEIDKYIESKKELLGLILLFIDDDKGDNCHFSKLINFINENKISENEGDLSILIYILCDISTNHHRKQGFFDKIDKIINHYIDHIKKIFSESEIFSLFGKNRRFIYFLLEKNIISKNGASFKNYIKDVGNARYFQFELDQIRSKASLASKQEVTQHFNIIRLKGENPSKLSTLIREDSIKEFVQYILAANIPLTSTIKKSIFDTDSFLNDSTSDQPSLIEYAAFYGSIRIFLFLKTKGVPLNPSLWIYAIHGRNRKIIRILEESEIKPPMDNYINCCLEAVRCHHNELVDYFLTNYIDDIDYLTDYAFKYHNFFYFPSTFNNYKLVKGNYADLVMLLYKKGLFSPEPCMLRWASENNCKPLVNFLSESLNEYPLGAFKYSKMTTFSVKNPKLEVICQHAFYMATELTTVILPPTVKTIEIGAFSGCSNLRKIILPQIKEINEYTFSKCVELRKIKIPFTVEVIKMCAFSGCVNLKRVEFESPSFLTKVEKLAFYGCESLKKSTSPSGIDLIKSGSIEICLKSNFSRFNESIKVKPTSTFEELIEIVTDRVRIDPFNFHLFFRSETFQDYKEIQDYALPDRAVIHVVRAHCLRGAIPLYIDMPNGKSYATEYEKDRTILSIKERIEYMKGIPAVKQHLFYKNIELENDKELQDYSIKMEQNLQLAVESDVKDVITIYVSFAFKTCATYSVSLSESIEKIKNQSLEKIKNVKSDFVALSYLGKQLEEGKKLADYNIHNGAKLVFVKRKNTE</sequence>
<dbReference type="SUPFAM" id="SSF54236">
    <property type="entry name" value="Ubiquitin-like"/>
    <property type="match status" value="3"/>
</dbReference>
<reference evidence="2 4" key="1">
    <citation type="submission" date="2024-04" db="EMBL/GenBank/DDBJ databases">
        <title>Tritrichomonas musculus Genome.</title>
        <authorList>
            <person name="Alves-Ferreira E."/>
            <person name="Grigg M."/>
            <person name="Lorenzi H."/>
            <person name="Galac M."/>
        </authorList>
    </citation>
    <scope>NUCLEOTIDE SEQUENCE [LARGE SCALE GENOMIC DNA]</scope>
    <source>
        <strain evidence="2 4">EAF2021</strain>
    </source>
</reference>
<comment type="caution">
    <text evidence="2">The sequence shown here is derived from an EMBL/GenBank/DDBJ whole genome shotgun (WGS) entry which is preliminary data.</text>
</comment>
<dbReference type="SUPFAM" id="SSF52058">
    <property type="entry name" value="L domain-like"/>
    <property type="match status" value="1"/>
</dbReference>
<keyword evidence="4" id="KW-1185">Reference proteome</keyword>
<dbReference type="InterPro" id="IPR000626">
    <property type="entry name" value="Ubiquitin-like_dom"/>
</dbReference>
<dbReference type="EMBL" id="JAPFFF010000056">
    <property type="protein sequence ID" value="KAK8838282.1"/>
    <property type="molecule type" value="Genomic_DNA"/>
</dbReference>
<evidence type="ECO:0000313" key="3">
    <source>
        <dbReference type="EMBL" id="KAK8838282.1"/>
    </source>
</evidence>
<dbReference type="SUPFAM" id="SSF48403">
    <property type="entry name" value="Ankyrin repeat"/>
    <property type="match status" value="1"/>
</dbReference>
<feature type="domain" description="Ubiquitin-like" evidence="1">
    <location>
        <begin position="516"/>
        <end position="586"/>
    </location>
</feature>
<dbReference type="Pfam" id="PF13306">
    <property type="entry name" value="LRR_5"/>
    <property type="match status" value="1"/>
</dbReference>
<gene>
    <name evidence="2" type="ORF">M9Y10_018041</name>
    <name evidence="3" type="ORF">M9Y10_035705</name>
</gene>
<dbReference type="PANTHER" id="PTHR10666">
    <property type="entry name" value="UBIQUITIN"/>
    <property type="match status" value="1"/>
</dbReference>
<protein>
    <recommendedName>
        <fullName evidence="1">Ubiquitin-like domain-containing protein</fullName>
    </recommendedName>
</protein>
<dbReference type="Gene3D" id="3.10.20.90">
    <property type="entry name" value="Phosphatidylinositol 3-kinase Catalytic Subunit, Chain A, domain 1"/>
    <property type="match status" value="3"/>
</dbReference>
<dbReference type="InterPro" id="IPR029071">
    <property type="entry name" value="Ubiquitin-like_domsf"/>
</dbReference>
<feature type="domain" description="Ubiquitin-like" evidence="1">
    <location>
        <begin position="673"/>
        <end position="749"/>
    </location>
</feature>
<dbReference type="Gene3D" id="3.80.10.10">
    <property type="entry name" value="Ribonuclease Inhibitor"/>
    <property type="match status" value="2"/>
</dbReference>
<dbReference type="Pfam" id="PF00240">
    <property type="entry name" value="ubiquitin"/>
    <property type="match status" value="2"/>
</dbReference>
<dbReference type="InterPro" id="IPR026906">
    <property type="entry name" value="LRR_5"/>
</dbReference>
<organism evidence="2 4">
    <name type="scientific">Tritrichomonas musculus</name>
    <dbReference type="NCBI Taxonomy" id="1915356"/>
    <lineage>
        <taxon>Eukaryota</taxon>
        <taxon>Metamonada</taxon>
        <taxon>Parabasalia</taxon>
        <taxon>Tritrichomonadida</taxon>
        <taxon>Tritrichomonadidae</taxon>
        <taxon>Tritrichomonas</taxon>
    </lineage>
</organism>
<dbReference type="InterPro" id="IPR050158">
    <property type="entry name" value="Ubiquitin_ubiquitin-like"/>
</dbReference>
<dbReference type="CDD" id="cd17039">
    <property type="entry name" value="Ubl_ubiquitin_like"/>
    <property type="match status" value="2"/>
</dbReference>
<name>A0ABR2GML2_9EUKA</name>
<proteinExistence type="predicted"/>
<accession>A0ABR2GML2</accession>
<evidence type="ECO:0000313" key="4">
    <source>
        <dbReference type="Proteomes" id="UP001470230"/>
    </source>
</evidence>
<dbReference type="SMART" id="SM00213">
    <property type="entry name" value="UBQ"/>
    <property type="match status" value="3"/>
</dbReference>
<dbReference type="InterPro" id="IPR032675">
    <property type="entry name" value="LRR_dom_sf"/>
</dbReference>
<dbReference type="PROSITE" id="PS50053">
    <property type="entry name" value="UBIQUITIN_2"/>
    <property type="match status" value="3"/>
</dbReference>
<dbReference type="InterPro" id="IPR036770">
    <property type="entry name" value="Ankyrin_rpt-contain_sf"/>
</dbReference>
<dbReference type="EMBL" id="JAPFFF010000227">
    <property type="protein sequence ID" value="KAK8835144.1"/>
    <property type="molecule type" value="Genomic_DNA"/>
</dbReference>
<evidence type="ECO:0000313" key="2">
    <source>
        <dbReference type="EMBL" id="KAK8835144.1"/>
    </source>
</evidence>
<dbReference type="Proteomes" id="UP001470230">
    <property type="component" value="Unassembled WGS sequence"/>
</dbReference>
<evidence type="ECO:0000259" key="1">
    <source>
        <dbReference type="PROSITE" id="PS50053"/>
    </source>
</evidence>
<feature type="domain" description="Ubiquitin-like" evidence="1">
    <location>
        <begin position="595"/>
        <end position="666"/>
    </location>
</feature>